<evidence type="ECO:0000313" key="3">
    <source>
        <dbReference type="Proteomes" id="UP000271098"/>
    </source>
</evidence>
<proteinExistence type="predicted"/>
<evidence type="ECO:0000259" key="1">
    <source>
        <dbReference type="PROSITE" id="PS50041"/>
    </source>
</evidence>
<dbReference type="AlphaFoldDB" id="A0A183E4K2"/>
<dbReference type="InterPro" id="IPR001304">
    <property type="entry name" value="C-type_lectin-like"/>
</dbReference>
<reference evidence="2 3" key="2">
    <citation type="submission" date="2018-11" db="EMBL/GenBank/DDBJ databases">
        <authorList>
            <consortium name="Pathogen Informatics"/>
        </authorList>
    </citation>
    <scope>NUCLEOTIDE SEQUENCE [LARGE SCALE GENOMIC DNA]</scope>
</reference>
<evidence type="ECO:0000313" key="2">
    <source>
        <dbReference type="EMBL" id="VDN26880.1"/>
    </source>
</evidence>
<dbReference type="OrthoDB" id="406096at2759"/>
<dbReference type="PROSITE" id="PS50041">
    <property type="entry name" value="C_TYPE_LECTIN_2"/>
    <property type="match status" value="1"/>
</dbReference>
<name>A0A183E4K2_9BILA</name>
<dbReference type="EMBL" id="UYRT01083044">
    <property type="protein sequence ID" value="VDN26880.1"/>
    <property type="molecule type" value="Genomic_DNA"/>
</dbReference>
<dbReference type="InterPro" id="IPR016186">
    <property type="entry name" value="C-type_lectin-like/link_sf"/>
</dbReference>
<dbReference type="Pfam" id="PF00059">
    <property type="entry name" value="Lectin_C"/>
    <property type="match status" value="1"/>
</dbReference>
<feature type="domain" description="C-type lectin" evidence="1">
    <location>
        <begin position="1"/>
        <end position="110"/>
    </location>
</feature>
<dbReference type="Proteomes" id="UP000271098">
    <property type="component" value="Unassembled WGS sequence"/>
</dbReference>
<reference evidence="4" key="1">
    <citation type="submission" date="2016-06" db="UniProtKB">
        <authorList>
            <consortium name="WormBaseParasite"/>
        </authorList>
    </citation>
    <scope>IDENTIFICATION</scope>
</reference>
<organism evidence="4">
    <name type="scientific">Gongylonema pulchrum</name>
    <dbReference type="NCBI Taxonomy" id="637853"/>
    <lineage>
        <taxon>Eukaryota</taxon>
        <taxon>Metazoa</taxon>
        <taxon>Ecdysozoa</taxon>
        <taxon>Nematoda</taxon>
        <taxon>Chromadorea</taxon>
        <taxon>Rhabditida</taxon>
        <taxon>Spirurina</taxon>
        <taxon>Spiruromorpha</taxon>
        <taxon>Spiruroidea</taxon>
        <taxon>Gongylonematidae</taxon>
        <taxon>Gongylonema</taxon>
    </lineage>
</organism>
<dbReference type="WBParaSite" id="GPUH_0001591501-mRNA-1">
    <property type="protein sequence ID" value="GPUH_0001591501-mRNA-1"/>
    <property type="gene ID" value="GPUH_0001591501"/>
</dbReference>
<dbReference type="SUPFAM" id="SSF56436">
    <property type="entry name" value="C-type lectin-like"/>
    <property type="match status" value="1"/>
</dbReference>
<gene>
    <name evidence="2" type="ORF">GPUH_LOCUS15892</name>
</gene>
<protein>
    <submittedName>
        <fullName evidence="4">C-type lectin domain-containing protein</fullName>
    </submittedName>
</protein>
<dbReference type="InterPro" id="IPR016187">
    <property type="entry name" value="CTDL_fold"/>
</dbReference>
<accession>A0A183E4K2</accession>
<keyword evidence="3" id="KW-1185">Reference proteome</keyword>
<sequence>MDVRQGCRERNAIVAAPKDALQNAFIRKVYNSGVYGEEYRPYWIGVRKINGTWMIPVKDEPFGYTPVTFTNWGPSQPDGCCWNDVTCVVVNRRNYLGEWDDQGCNSYVGYAGAVCQKQPL</sequence>
<dbReference type="Gene3D" id="3.10.100.10">
    <property type="entry name" value="Mannose-Binding Protein A, subunit A"/>
    <property type="match status" value="1"/>
</dbReference>
<evidence type="ECO:0000313" key="4">
    <source>
        <dbReference type="WBParaSite" id="GPUH_0001591501-mRNA-1"/>
    </source>
</evidence>
<dbReference type="CDD" id="cd00037">
    <property type="entry name" value="CLECT"/>
    <property type="match status" value="1"/>
</dbReference>